<evidence type="ECO:0000313" key="7">
    <source>
        <dbReference type="Proteomes" id="UP000515369"/>
    </source>
</evidence>
<dbReference type="RefSeq" id="WP_182457730.1">
    <property type="nucleotide sequence ID" value="NZ_CP059732.1"/>
</dbReference>
<feature type="chain" id="PRO_5028813570" description="Teneurin NHL domain-containing protein" evidence="4">
    <location>
        <begin position="33"/>
        <end position="1011"/>
    </location>
</feature>
<feature type="domain" description="Teneurin NHL" evidence="5">
    <location>
        <begin position="324"/>
        <end position="374"/>
    </location>
</feature>
<reference evidence="6 7" key="1">
    <citation type="submission" date="2020-07" db="EMBL/GenBank/DDBJ databases">
        <title>Spirosoma foliorum sp. nov., isolated from the leaves on the Nejang mountain Korea, Republic of.</title>
        <authorList>
            <person name="Ho H."/>
            <person name="Lee Y.-J."/>
            <person name="Nurcahyanto D.-A."/>
            <person name="Kim S.-G."/>
        </authorList>
    </citation>
    <scope>NUCLEOTIDE SEQUENCE [LARGE SCALE GENOMIC DNA]</scope>
    <source>
        <strain evidence="6 7">PL0136</strain>
    </source>
</reference>
<dbReference type="Pfam" id="PF25021">
    <property type="entry name" value="TEN_NHL"/>
    <property type="match status" value="6"/>
</dbReference>
<keyword evidence="7" id="KW-1185">Reference proteome</keyword>
<dbReference type="PANTHER" id="PTHR46388">
    <property type="entry name" value="NHL REPEAT-CONTAINING PROTEIN 2"/>
    <property type="match status" value="1"/>
</dbReference>
<name>A0A7G5GP24_9BACT</name>
<dbReference type="SUPFAM" id="SSF101898">
    <property type="entry name" value="NHL repeat"/>
    <property type="match status" value="1"/>
</dbReference>
<dbReference type="Proteomes" id="UP000515369">
    <property type="component" value="Chromosome"/>
</dbReference>
<dbReference type="PROSITE" id="PS51125">
    <property type="entry name" value="NHL"/>
    <property type="match status" value="5"/>
</dbReference>
<accession>A0A7G5GP24</accession>
<dbReference type="InterPro" id="IPR013783">
    <property type="entry name" value="Ig-like_fold"/>
</dbReference>
<feature type="signal peptide" evidence="4">
    <location>
        <begin position="1"/>
        <end position="32"/>
    </location>
</feature>
<feature type="domain" description="Teneurin NHL" evidence="5">
    <location>
        <begin position="602"/>
        <end position="654"/>
    </location>
</feature>
<dbReference type="InterPro" id="IPR011042">
    <property type="entry name" value="6-blade_b-propeller_TolB-like"/>
</dbReference>
<feature type="repeat" description="NHL" evidence="2">
    <location>
        <begin position="273"/>
        <end position="309"/>
    </location>
</feature>
<feature type="domain" description="Teneurin NHL" evidence="5">
    <location>
        <begin position="268"/>
        <end position="319"/>
    </location>
</feature>
<feature type="repeat" description="NHL" evidence="2">
    <location>
        <begin position="503"/>
        <end position="533"/>
    </location>
</feature>
<proteinExistence type="predicted"/>
<dbReference type="InterPro" id="IPR001258">
    <property type="entry name" value="NHL_repeat"/>
</dbReference>
<dbReference type="Gene3D" id="2.60.40.10">
    <property type="entry name" value="Immunoglobulins"/>
    <property type="match status" value="1"/>
</dbReference>
<feature type="repeat" description="NHL" evidence="2">
    <location>
        <begin position="559"/>
        <end position="589"/>
    </location>
</feature>
<dbReference type="CDD" id="cd14953">
    <property type="entry name" value="NHL_like_1"/>
    <property type="match status" value="2"/>
</dbReference>
<evidence type="ECO:0000256" key="3">
    <source>
        <dbReference type="SAM" id="MobiDB-lite"/>
    </source>
</evidence>
<dbReference type="InterPro" id="IPR000033">
    <property type="entry name" value="LDLR_classB_rpt"/>
</dbReference>
<dbReference type="Gene3D" id="2.120.10.30">
    <property type="entry name" value="TolB, C-terminal domain"/>
    <property type="match status" value="6"/>
</dbReference>
<feature type="domain" description="Teneurin NHL" evidence="5">
    <location>
        <begin position="380"/>
        <end position="430"/>
    </location>
</feature>
<sequence length="1011" mass="101196">MKAYYLTQTSFRSTVCATLSILLSLLATQLSAQIITTIAGSTLKGDGGPAISAALSTPTGVAVDGNGNLFIADQDNHRIRKVTPDGTISTVAGTGAYGYSGDNGPAINATLGSPSGIAVDATGNLFIADQNTHSIRKVATDGTITTVAGNGIAGFSGDTGPATNANLHTPYAVAVDATGNLFIADQANHRIRKVATDGKITTVAGTGTQGYNSDNIQAIAANLNTPSGITVDATGNLFIADALNHRIRKVTTDGTITTVAGTGIQSFGGDTGPATNAQLANPTGVAVDASGQLFIADLANHRIRKVATDGTISTVAGTNIQGFSGDNGPATNAYLNNPSGITVDATGQLFIADKTNYRIRKVATDGTISTVAGNGTPDFSGDNGPAINAALGSPSGVAIDGSGNLFIADKTNYRIRKVATNGIITTIAGNGLFGFSGDTGPAINAQLAGPTGVAVDGSGNLFIADPDNSRIRKVTIDSKITTVAGNGTAGFSGDNNPAINAALNNPTSVAVDGSGNLYIADRTNHRIRKVTPGGTISTVAGTGTAGFSGNNSPAVNAVLNNPTGVAVDGTGNLYIADRDNHRIRKVTPDGTISTVAGNGTQGSGGDNGPAINANLNTPSGIAVDGNGTLFIDDTFNHRIRKVTSDGTISTVAGNGSPGKDGDNGPATSAQLNAPFGVALDGGGNLFIADQANNLIRRVSAPASVRINPSTSISACVGSSFSLTATAINFTPTSYTWTSQPSGLSASGASPVFTAPSVSTATTYTLTVTATDGTTNVTASVNVSVNPLPVPTLTASNPLNGTLTSATLTASGGTSYLFSGPSVVSQNSISGTAVANVSGTYSVTVTSIAGCSSTTSVALPGTDLSPTIDLPQANFPIGSTSNFLVNVFEVSGLPTSMNNVVITITAPTGYTLSFDNSLTGIIVSGGSATPVEVDNTKWAVSAATPGVQLTLTINSGQFIPAKGKATLGFSLTRTTANSGSTSSITVNVKNDAAKTYDGNTTNNVYARIINGL</sequence>
<feature type="repeat" description="NHL" evidence="2">
    <location>
        <begin position="222"/>
        <end position="253"/>
    </location>
</feature>
<dbReference type="AlphaFoldDB" id="A0A7G5GP24"/>
<organism evidence="6 7">
    <name type="scientific">Spirosoma foliorum</name>
    <dbReference type="NCBI Taxonomy" id="2710596"/>
    <lineage>
        <taxon>Bacteria</taxon>
        <taxon>Pseudomonadati</taxon>
        <taxon>Bacteroidota</taxon>
        <taxon>Cytophagia</taxon>
        <taxon>Cytophagales</taxon>
        <taxon>Cytophagaceae</taxon>
        <taxon>Spirosoma</taxon>
    </lineage>
</organism>
<gene>
    <name evidence="6" type="ORF">H3H32_21775</name>
</gene>
<evidence type="ECO:0000313" key="6">
    <source>
        <dbReference type="EMBL" id="QMW00616.1"/>
    </source>
</evidence>
<feature type="region of interest" description="Disordered" evidence="3">
    <location>
        <begin position="648"/>
        <end position="668"/>
    </location>
</feature>
<feature type="domain" description="Teneurin NHL" evidence="5">
    <location>
        <begin position="100"/>
        <end position="150"/>
    </location>
</feature>
<evidence type="ECO:0000256" key="4">
    <source>
        <dbReference type="SAM" id="SignalP"/>
    </source>
</evidence>
<dbReference type="Pfam" id="PF01436">
    <property type="entry name" value="NHL"/>
    <property type="match status" value="3"/>
</dbReference>
<dbReference type="EMBL" id="CP059732">
    <property type="protein sequence ID" value="QMW00616.1"/>
    <property type="molecule type" value="Genomic_DNA"/>
</dbReference>
<feature type="domain" description="Teneurin NHL" evidence="5">
    <location>
        <begin position="45"/>
        <end position="94"/>
    </location>
</feature>
<feature type="region of interest" description="Disordered" evidence="3">
    <location>
        <begin position="589"/>
        <end position="612"/>
    </location>
</feature>
<keyword evidence="4" id="KW-0732">Signal</keyword>
<dbReference type="SUPFAM" id="SSF63825">
    <property type="entry name" value="YWTD domain"/>
    <property type="match status" value="1"/>
</dbReference>
<dbReference type="KEGG" id="sfol:H3H32_21775"/>
<dbReference type="SUPFAM" id="SSF63829">
    <property type="entry name" value="Calcium-dependent phosphotriesterase"/>
    <property type="match status" value="1"/>
</dbReference>
<evidence type="ECO:0000259" key="5">
    <source>
        <dbReference type="Pfam" id="PF25021"/>
    </source>
</evidence>
<evidence type="ECO:0000256" key="1">
    <source>
        <dbReference type="ARBA" id="ARBA00022737"/>
    </source>
</evidence>
<evidence type="ECO:0000256" key="2">
    <source>
        <dbReference type="PROSITE-ProRule" id="PRU00504"/>
    </source>
</evidence>
<dbReference type="SMART" id="SM00135">
    <property type="entry name" value="LY"/>
    <property type="match status" value="10"/>
</dbReference>
<keyword evidence="1" id="KW-0677">Repeat</keyword>
<feature type="repeat" description="NHL" evidence="2">
    <location>
        <begin position="55"/>
        <end position="85"/>
    </location>
</feature>
<dbReference type="InterPro" id="IPR056822">
    <property type="entry name" value="TEN_NHL"/>
</dbReference>
<dbReference type="PANTHER" id="PTHR46388:SF2">
    <property type="entry name" value="NHL REPEAT-CONTAINING PROTEIN 2"/>
    <property type="match status" value="1"/>
</dbReference>
<protein>
    <recommendedName>
        <fullName evidence="5">Teneurin NHL domain-containing protein</fullName>
    </recommendedName>
</protein>